<feature type="region of interest" description="Disordered" evidence="1">
    <location>
        <begin position="153"/>
        <end position="198"/>
    </location>
</feature>
<evidence type="ECO:0000313" key="3">
    <source>
        <dbReference type="EMBL" id="KAG5641198.1"/>
    </source>
</evidence>
<dbReference type="AlphaFoldDB" id="A0A9P7G023"/>
<comment type="caution">
    <text evidence="3">The sequence shown here is derived from an EMBL/GenBank/DDBJ whole genome shotgun (WGS) entry which is preliminary data.</text>
</comment>
<feature type="compositionally biased region" description="Polar residues" evidence="1">
    <location>
        <begin position="174"/>
        <end position="198"/>
    </location>
</feature>
<evidence type="ECO:0000313" key="4">
    <source>
        <dbReference type="Proteomes" id="UP000775547"/>
    </source>
</evidence>
<keyword evidence="2" id="KW-1133">Transmembrane helix</keyword>
<feature type="transmembrane region" description="Helical" evidence="2">
    <location>
        <begin position="9"/>
        <end position="28"/>
    </location>
</feature>
<protein>
    <submittedName>
        <fullName evidence="3">Uncharacterized protein</fullName>
    </submittedName>
</protein>
<keyword evidence="2" id="KW-0812">Transmembrane</keyword>
<name>A0A9P7G023_9AGAR</name>
<evidence type="ECO:0000256" key="1">
    <source>
        <dbReference type="SAM" id="MobiDB-lite"/>
    </source>
</evidence>
<accession>A0A9P7G023</accession>
<gene>
    <name evidence="3" type="ORF">DXG03_005780</name>
</gene>
<dbReference type="EMBL" id="JABCKV010000365">
    <property type="protein sequence ID" value="KAG5641198.1"/>
    <property type="molecule type" value="Genomic_DNA"/>
</dbReference>
<evidence type="ECO:0000256" key="2">
    <source>
        <dbReference type="SAM" id="Phobius"/>
    </source>
</evidence>
<keyword evidence="4" id="KW-1185">Reference proteome</keyword>
<proteinExistence type="predicted"/>
<reference evidence="3" key="2">
    <citation type="submission" date="2021-10" db="EMBL/GenBank/DDBJ databases">
        <title>Phylogenomics reveals ancestral predisposition of the termite-cultivated fungus Termitomyces towards a domesticated lifestyle.</title>
        <authorList>
            <person name="Auxier B."/>
            <person name="Grum-Grzhimaylo A."/>
            <person name="Cardenas M.E."/>
            <person name="Lodge J.D."/>
            <person name="Laessoe T."/>
            <person name="Pedersen O."/>
            <person name="Smith M.E."/>
            <person name="Kuyper T.W."/>
            <person name="Franco-Molano E.A."/>
            <person name="Baroni T.J."/>
            <person name="Aanen D.K."/>
        </authorList>
    </citation>
    <scope>NUCLEOTIDE SEQUENCE</scope>
    <source>
        <strain evidence="3">AP01</strain>
        <tissue evidence="3">Mycelium</tissue>
    </source>
</reference>
<reference evidence="3" key="1">
    <citation type="submission" date="2020-07" db="EMBL/GenBank/DDBJ databases">
        <authorList>
            <person name="Nieuwenhuis M."/>
            <person name="Van De Peppel L.J.J."/>
        </authorList>
    </citation>
    <scope>NUCLEOTIDE SEQUENCE</scope>
    <source>
        <strain evidence="3">AP01</strain>
        <tissue evidence="3">Mycelium</tissue>
    </source>
</reference>
<dbReference type="Proteomes" id="UP000775547">
    <property type="component" value="Unassembled WGS sequence"/>
</dbReference>
<sequence length="316" mass="34564">MDDKTANTFSYAVGGFGIICSIVSSIIFCRHRFSPTVQIKVLIDTLHETRQLHEELKIEGILPSSVAHKFQVELKELEDKAFGLRNHTYKCTNAAKEVTAVFQGLLTAIQKGMVQVLQLRENLVTVSEEHRRARLQDELDCLLPNYDNDYNGETVTDTVSTRDAGLPVHAEGSTPGSSLDNRAESPNSRPESASETASAVETLVGLDKDHEAGSDRNLVLPTSIQDLTTDYGVSLYLPKITFFRVHVPIMRWPNVRGPLLRVPVTDSSGTASISASASETASMAETLVNTSTLPVKERADNYAHVDVTPNDVVTAV</sequence>
<keyword evidence="2" id="KW-0472">Membrane</keyword>
<organism evidence="3 4">
    <name type="scientific">Asterophora parasitica</name>
    <dbReference type="NCBI Taxonomy" id="117018"/>
    <lineage>
        <taxon>Eukaryota</taxon>
        <taxon>Fungi</taxon>
        <taxon>Dikarya</taxon>
        <taxon>Basidiomycota</taxon>
        <taxon>Agaricomycotina</taxon>
        <taxon>Agaricomycetes</taxon>
        <taxon>Agaricomycetidae</taxon>
        <taxon>Agaricales</taxon>
        <taxon>Tricholomatineae</taxon>
        <taxon>Lyophyllaceae</taxon>
        <taxon>Asterophora</taxon>
    </lineage>
</organism>